<accession>A0A1D3JRZ8</accession>
<evidence type="ECO:0000313" key="3">
    <source>
        <dbReference type="Proteomes" id="UP000245431"/>
    </source>
</evidence>
<sequence>MNINPFLQPPSLIPPLSVQSRHARSINDSSAPQKKWSGEESEPESKKTGVEQKPIATSSPDPELEARTTTIYGSTTVSAPNANYTLTQREQRIDGYANRVNSQIGQIENGSEGERNIKFQRARQFMEPAGYFSGGLLSAGYDPHEKFTVTFSSYTGKGKPETLTNTQKRTYFAWEIAAGSLAHDKVQRGGPINFQEMEIASSDRGKINNLESVGQTLQDHWENEIASSMRDASGTLAKRSGKADAYVLKGTLQSLSNDSESFKLLSPEAQTAIKRTLEQNGQVIVPNIYGYPMAGYAFIPYTPYDGNYEHRPNKGVMVDLKNGAAHEIKGDDDFANWAKSNRDNLQKSFNARDRQGGIDAHWPKAGEVLDNLIEGNHANYPGYQNLVKDQAIPVREVFNYTRSRGSDYHLKYGNLNDSIATSYQDLNAKNAVWSDQTQVFGSSQQGWKGAKDFWGNTFGYVPVLGNVGIIAFGIHDGIYGMTAQDRVGGNAAAVISSLQLAHELTPIGIEAGLGENTGTAAIGLNYNWRYNAATSDFELVRAPELPSTANQAPVSMGGAPEVNVNPAPPPSASFPGMQEVEFNGRKYFASNTPDAGDGAHYILRVQHPEDPSKLANSGIIAKPDEAGVWKNKGDAGHPQLPPSDDAQNGIPPINRLRPSQSGDISKYALPNGEKLIENAVPNTKGIYQAADEKRWFIRYADDTGLQKVYEIRSDFKLSDNYVQIIDPNTRKPVLTVYANGDGQWSTARGQGGWPWNRAPSSPPTEAAKIPPKLSDGFEALGDPKTSGADKFDEVFNYNNDTTYQQSVSNYKEGDVLKRKLNISWTVDEDNFEVYSSEKSQPNEYSTTPYSPNFLKDLNRDHYSVRIKQPDGYTTVELDASGSADGETLRQRLKQFEEAIPDPLLRSRISEVAHQGSVAPTSVELKINQLQEHVGFKGKDTHYIITYDPETNTAKVQFDAKMTLLDLDKDAAEIPNMEVSAQRTFEIAESNELDPDANPYAINKKAPFTLTASSIVEVK</sequence>
<name>A0A1D3JRZ8_PSEVE</name>
<evidence type="ECO:0000313" key="2">
    <source>
        <dbReference type="EMBL" id="SBW78792.1"/>
    </source>
</evidence>
<dbReference type="RefSeq" id="WP_193748710.1">
    <property type="nucleotide sequence ID" value="NZ_AOUH01000008.1"/>
</dbReference>
<dbReference type="AlphaFoldDB" id="A0A1D3JRZ8"/>
<feature type="region of interest" description="Disordered" evidence="1">
    <location>
        <begin position="1"/>
        <end position="66"/>
    </location>
</feature>
<feature type="region of interest" description="Disordered" evidence="1">
    <location>
        <begin position="627"/>
        <end position="664"/>
    </location>
</feature>
<dbReference type="EMBL" id="LT599583">
    <property type="protein sequence ID" value="SBW78792.1"/>
    <property type="molecule type" value="Genomic_DNA"/>
</dbReference>
<reference evidence="3" key="1">
    <citation type="submission" date="2016-07" db="EMBL/GenBank/DDBJ databases">
        <authorList>
            <person name="Florea S."/>
            <person name="Webb J.S."/>
            <person name="Jaromczyk J."/>
            <person name="Schardl C.L."/>
        </authorList>
    </citation>
    <scope>NUCLEOTIDE SEQUENCE [LARGE SCALE GENOMIC DNA]</scope>
    <source>
        <strain evidence="3">1YdBTEX2</strain>
    </source>
</reference>
<dbReference type="Proteomes" id="UP000245431">
    <property type="component" value="Chromosome PVE_r1"/>
</dbReference>
<evidence type="ECO:0000256" key="1">
    <source>
        <dbReference type="SAM" id="MobiDB-lite"/>
    </source>
</evidence>
<proteinExistence type="predicted"/>
<organism evidence="2 3">
    <name type="scientific">Pseudomonas veronii 1YdBTEX2</name>
    <dbReference type="NCBI Taxonomy" id="1295141"/>
    <lineage>
        <taxon>Bacteria</taxon>
        <taxon>Pseudomonadati</taxon>
        <taxon>Pseudomonadota</taxon>
        <taxon>Gammaproteobacteria</taxon>
        <taxon>Pseudomonadales</taxon>
        <taxon>Pseudomonadaceae</taxon>
        <taxon>Pseudomonas</taxon>
    </lineage>
</organism>
<protein>
    <submittedName>
        <fullName evidence="2">Uncharacterized protein</fullName>
    </submittedName>
</protein>
<gene>
    <name evidence="2" type="ORF">PVE_R1G0904</name>
</gene>